<gene>
    <name evidence="13" type="ORF">BCR38DRAFT_409777</name>
</gene>
<dbReference type="Pfam" id="PF07558">
    <property type="entry name" value="Shugoshin_N"/>
    <property type="match status" value="1"/>
</dbReference>
<dbReference type="InterPro" id="IPR011516">
    <property type="entry name" value="Shugoshin_N"/>
</dbReference>
<dbReference type="Proteomes" id="UP000193689">
    <property type="component" value="Unassembled WGS sequence"/>
</dbReference>
<evidence type="ECO:0000256" key="5">
    <source>
        <dbReference type="ARBA" id="ARBA00022829"/>
    </source>
</evidence>
<dbReference type="GO" id="GO:0005634">
    <property type="term" value="C:nucleus"/>
    <property type="evidence" value="ECO:0007669"/>
    <property type="project" value="InterPro"/>
</dbReference>
<feature type="domain" description="Shugoshin C-terminal" evidence="11">
    <location>
        <begin position="472"/>
        <end position="495"/>
    </location>
</feature>
<dbReference type="RefSeq" id="XP_040715822.1">
    <property type="nucleotide sequence ID" value="XM_040858401.1"/>
</dbReference>
<feature type="compositionally biased region" description="Polar residues" evidence="10">
    <location>
        <begin position="120"/>
        <end position="130"/>
    </location>
</feature>
<evidence type="ECO:0000256" key="10">
    <source>
        <dbReference type="SAM" id="MobiDB-lite"/>
    </source>
</evidence>
<keyword evidence="7" id="KW-0131">Cell cycle</keyword>
<keyword evidence="3" id="KW-0158">Chromosome</keyword>
<keyword evidence="4" id="KW-0132">Cell division</keyword>
<evidence type="ECO:0000313" key="13">
    <source>
        <dbReference type="EMBL" id="ORY64408.1"/>
    </source>
</evidence>
<feature type="compositionally biased region" description="Polar residues" evidence="10">
    <location>
        <begin position="600"/>
        <end position="609"/>
    </location>
</feature>
<evidence type="ECO:0000259" key="11">
    <source>
        <dbReference type="Pfam" id="PF07557"/>
    </source>
</evidence>
<evidence type="ECO:0000256" key="1">
    <source>
        <dbReference type="ARBA" id="ARBA00004584"/>
    </source>
</evidence>
<comment type="caution">
    <text evidence="13">The sequence shown here is derived from an EMBL/GenBank/DDBJ whole genome shotgun (WGS) entry which is preliminary data.</text>
</comment>
<dbReference type="GO" id="GO:0000779">
    <property type="term" value="C:condensed chromosome, centromeric region"/>
    <property type="evidence" value="ECO:0007669"/>
    <property type="project" value="UniProtKB-ARBA"/>
</dbReference>
<evidence type="ECO:0000259" key="12">
    <source>
        <dbReference type="Pfam" id="PF07558"/>
    </source>
</evidence>
<evidence type="ECO:0008006" key="15">
    <source>
        <dbReference type="Google" id="ProtNLM"/>
    </source>
</evidence>
<dbReference type="InterPro" id="IPR011515">
    <property type="entry name" value="Shugoshin_C"/>
</dbReference>
<dbReference type="EMBL" id="MCFJ01000007">
    <property type="protein sequence ID" value="ORY64408.1"/>
    <property type="molecule type" value="Genomic_DNA"/>
</dbReference>
<keyword evidence="8" id="KW-0137">Centromere</keyword>
<feature type="region of interest" description="Disordered" evidence="10">
    <location>
        <begin position="626"/>
        <end position="744"/>
    </location>
</feature>
<name>A0A1Y2DYM7_9PEZI</name>
<organism evidence="13 14">
    <name type="scientific">Pseudomassariella vexata</name>
    <dbReference type="NCBI Taxonomy" id="1141098"/>
    <lineage>
        <taxon>Eukaryota</taxon>
        <taxon>Fungi</taxon>
        <taxon>Dikarya</taxon>
        <taxon>Ascomycota</taxon>
        <taxon>Pezizomycotina</taxon>
        <taxon>Sordariomycetes</taxon>
        <taxon>Xylariomycetidae</taxon>
        <taxon>Amphisphaeriales</taxon>
        <taxon>Pseudomassariaceae</taxon>
        <taxon>Pseudomassariella</taxon>
    </lineage>
</organism>
<evidence type="ECO:0000256" key="2">
    <source>
        <dbReference type="ARBA" id="ARBA00010845"/>
    </source>
</evidence>
<keyword evidence="5" id="KW-0159">Chromosome partition</keyword>
<comment type="similarity">
    <text evidence="2">Belongs to the shugoshin family.</text>
</comment>
<feature type="compositionally biased region" description="Basic and acidic residues" evidence="10">
    <location>
        <begin position="229"/>
        <end position="244"/>
    </location>
</feature>
<evidence type="ECO:0000256" key="3">
    <source>
        <dbReference type="ARBA" id="ARBA00022454"/>
    </source>
</evidence>
<feature type="compositionally biased region" description="Basic and acidic residues" evidence="10">
    <location>
        <begin position="641"/>
        <end position="653"/>
    </location>
</feature>
<feature type="region of interest" description="Disordered" evidence="10">
    <location>
        <begin position="229"/>
        <end position="613"/>
    </location>
</feature>
<dbReference type="GO" id="GO:0051301">
    <property type="term" value="P:cell division"/>
    <property type="evidence" value="ECO:0007669"/>
    <property type="project" value="UniProtKB-KW"/>
</dbReference>
<dbReference type="GO" id="GO:0045132">
    <property type="term" value="P:meiotic chromosome segregation"/>
    <property type="evidence" value="ECO:0007669"/>
    <property type="project" value="InterPro"/>
</dbReference>
<feature type="compositionally biased region" description="Basic and acidic residues" evidence="10">
    <location>
        <begin position="531"/>
        <end position="540"/>
    </location>
</feature>
<feature type="compositionally biased region" description="Basic and acidic residues" evidence="10">
    <location>
        <begin position="323"/>
        <end position="347"/>
    </location>
</feature>
<dbReference type="GeneID" id="63774613"/>
<keyword evidence="14" id="KW-1185">Reference proteome</keyword>
<evidence type="ECO:0000256" key="4">
    <source>
        <dbReference type="ARBA" id="ARBA00022618"/>
    </source>
</evidence>
<evidence type="ECO:0000256" key="9">
    <source>
        <dbReference type="SAM" id="Coils"/>
    </source>
</evidence>
<dbReference type="InParanoid" id="A0A1Y2DYM7"/>
<feature type="compositionally biased region" description="Polar residues" evidence="10">
    <location>
        <begin position="369"/>
        <end position="378"/>
    </location>
</feature>
<comment type="subcellular location">
    <subcellularLocation>
        <location evidence="1">Chromosome</location>
        <location evidence="1">Centromere</location>
    </subcellularLocation>
</comment>
<dbReference type="OrthoDB" id="5394106at2759"/>
<feature type="compositionally biased region" description="Basic and acidic residues" evidence="10">
    <location>
        <begin position="256"/>
        <end position="274"/>
    </location>
</feature>
<feature type="region of interest" description="Disordered" evidence="10">
    <location>
        <begin position="101"/>
        <end position="158"/>
    </location>
</feature>
<feature type="compositionally biased region" description="Basic residues" evidence="10">
    <location>
        <begin position="654"/>
        <end position="663"/>
    </location>
</feature>
<accession>A0A1Y2DYM7</accession>
<evidence type="ECO:0000256" key="8">
    <source>
        <dbReference type="ARBA" id="ARBA00023328"/>
    </source>
</evidence>
<feature type="domain" description="Shugoshin N-terminal coiled-coil" evidence="12">
    <location>
        <begin position="17"/>
        <end position="61"/>
    </location>
</feature>
<reference evidence="13 14" key="1">
    <citation type="submission" date="2016-07" db="EMBL/GenBank/DDBJ databases">
        <title>Pervasive Adenine N6-methylation of Active Genes in Fungi.</title>
        <authorList>
            <consortium name="DOE Joint Genome Institute"/>
            <person name="Mondo S.J."/>
            <person name="Dannebaum R.O."/>
            <person name="Kuo R.C."/>
            <person name="Labutti K."/>
            <person name="Haridas S."/>
            <person name="Kuo A."/>
            <person name="Salamov A."/>
            <person name="Ahrendt S.R."/>
            <person name="Lipzen A."/>
            <person name="Sullivan W."/>
            <person name="Andreopoulos W.B."/>
            <person name="Clum A."/>
            <person name="Lindquist E."/>
            <person name="Daum C."/>
            <person name="Ramamoorthy G.K."/>
            <person name="Gryganskyi A."/>
            <person name="Culley D."/>
            <person name="Magnuson J.K."/>
            <person name="James T.Y."/>
            <person name="O'Malley M.A."/>
            <person name="Stajich J.E."/>
            <person name="Spatafora J.W."/>
            <person name="Visel A."/>
            <person name="Grigoriev I.V."/>
        </authorList>
    </citation>
    <scope>NUCLEOTIDE SEQUENCE [LARGE SCALE GENOMIC DNA]</scope>
    <source>
        <strain evidence="13 14">CBS 129021</strain>
    </source>
</reference>
<dbReference type="STRING" id="1141098.A0A1Y2DYM7"/>
<feature type="compositionally biased region" description="Low complexity" evidence="10">
    <location>
        <begin position="712"/>
        <end position="728"/>
    </location>
</feature>
<proteinExistence type="inferred from homology"/>
<feature type="compositionally biased region" description="Basic residues" evidence="10">
    <location>
        <begin position="109"/>
        <end position="119"/>
    </location>
</feature>
<keyword evidence="6 9" id="KW-0175">Coiled coil</keyword>
<protein>
    <recommendedName>
        <fullName evidence="15">Shugoshin</fullName>
    </recommendedName>
</protein>
<feature type="coiled-coil region" evidence="9">
    <location>
        <begin position="39"/>
        <end position="73"/>
    </location>
</feature>
<dbReference type="AlphaFoldDB" id="A0A1Y2DYM7"/>
<dbReference type="Pfam" id="PF07557">
    <property type="entry name" value="Shugoshin_C"/>
    <property type="match status" value="1"/>
</dbReference>
<evidence type="ECO:0000256" key="6">
    <source>
        <dbReference type="ARBA" id="ARBA00023054"/>
    </source>
</evidence>
<sequence>MARLNEPMVAPDGIELLRRKFLRQNRDIARVNSTQSLRIRSLENECARMLSENLDLRGQVLRLETELQESRAQRIADHALEIKEKMEAQLLEWGSMLASLGHEPIPKNRSPRISKKAKTRSSLGPTSPSQWRRRDTRESEAAAAQEGRLPPLWENRPCPRETLNREEILALCSEAAKTTESPDLGPPPISRFVDEDPVKIDLPTKPSAEGPVTTSLVEESLLKVVPKAEPKLGIDTEPRADAALKAEPTPAPTVQARDDASQDNPTTKKKEPRLTKPAAVPTTQASAQVAKAGLKRKIVEDEDKENHGEIRPLADTTKSNKSQPDKPARLLDRPIKELPSVRRDARGRATGTSVLGTQRKPLAARSANEVLSSPQKSTKPVAVDQVAKAKAEIKHNEQRTKPKKKEEAAAPIEVPAPDIPTAPTVTAINLEPETLTAEPNLSAPESPEPSVPCEEIRDTPPPSDISSKGETARGSRRARTAVSYAEPNLRDKMRRPTKQLFDAVSGEGKAIRRTSHSKGGETPGGPASTVKSEERSERSASWKVLPVADSASEGPASPLADKVLRRSPDHLPMNVVTDRKKRNPSMAVQGTESEGVKPATKSTLKPSTNRRLDDIAAREAEVARMFDESDVYEFTSSPSNESKRTNPEEDKKAKSSRHARSRRLSSVVCEDIALDPVDTSSKGAKPNGARKRASMVALKNSILEADNSGRNSPAEGDSLSSSSPADADGSARDRASMRRRSMML</sequence>
<evidence type="ECO:0000256" key="7">
    <source>
        <dbReference type="ARBA" id="ARBA00023306"/>
    </source>
</evidence>
<evidence type="ECO:0000313" key="14">
    <source>
        <dbReference type="Proteomes" id="UP000193689"/>
    </source>
</evidence>
<feature type="compositionally biased region" description="Basic and acidic residues" evidence="10">
    <location>
        <begin position="387"/>
        <end position="408"/>
    </location>
</feature>